<proteinExistence type="predicted"/>
<feature type="region of interest" description="Disordered" evidence="1">
    <location>
        <begin position="36"/>
        <end position="60"/>
    </location>
</feature>
<dbReference type="OrthoDB" id="2537781at2759"/>
<feature type="compositionally biased region" description="Low complexity" evidence="1">
    <location>
        <begin position="99"/>
        <end position="119"/>
    </location>
</feature>
<evidence type="ECO:0000256" key="1">
    <source>
        <dbReference type="SAM" id="MobiDB-lite"/>
    </source>
</evidence>
<protein>
    <submittedName>
        <fullName evidence="2">BQ2448_5040 protein</fullName>
    </submittedName>
</protein>
<feature type="compositionally biased region" description="Low complexity" evidence="1">
    <location>
        <begin position="179"/>
        <end position="196"/>
    </location>
</feature>
<organism evidence="2 3">
    <name type="scientific">Microbotryum intermedium</name>
    <dbReference type="NCBI Taxonomy" id="269621"/>
    <lineage>
        <taxon>Eukaryota</taxon>
        <taxon>Fungi</taxon>
        <taxon>Dikarya</taxon>
        <taxon>Basidiomycota</taxon>
        <taxon>Pucciniomycotina</taxon>
        <taxon>Microbotryomycetes</taxon>
        <taxon>Microbotryales</taxon>
        <taxon>Microbotryaceae</taxon>
        <taxon>Microbotryum</taxon>
    </lineage>
</organism>
<feature type="region of interest" description="Disordered" evidence="1">
    <location>
        <begin position="99"/>
        <end position="121"/>
    </location>
</feature>
<feature type="region of interest" description="Disordered" evidence="1">
    <location>
        <begin position="179"/>
        <end position="218"/>
    </location>
</feature>
<reference evidence="3" key="1">
    <citation type="submission" date="2016-09" db="EMBL/GenBank/DDBJ databases">
        <authorList>
            <person name="Jeantristanb JTB J.-T."/>
            <person name="Ricardo R."/>
        </authorList>
    </citation>
    <scope>NUCLEOTIDE SEQUENCE [LARGE SCALE GENOMIC DNA]</scope>
</reference>
<accession>A0A238F3Z9</accession>
<feature type="region of interest" description="Disordered" evidence="1">
    <location>
        <begin position="282"/>
        <end position="301"/>
    </location>
</feature>
<dbReference type="Proteomes" id="UP000198372">
    <property type="component" value="Unassembled WGS sequence"/>
</dbReference>
<evidence type="ECO:0000313" key="2">
    <source>
        <dbReference type="EMBL" id="SCV67429.1"/>
    </source>
</evidence>
<feature type="compositionally biased region" description="Polar residues" evidence="1">
    <location>
        <begin position="200"/>
        <end position="217"/>
    </location>
</feature>
<keyword evidence="3" id="KW-1185">Reference proteome</keyword>
<dbReference type="AlphaFoldDB" id="A0A238F3Z9"/>
<evidence type="ECO:0000313" key="3">
    <source>
        <dbReference type="Proteomes" id="UP000198372"/>
    </source>
</evidence>
<name>A0A238F3Z9_9BASI</name>
<dbReference type="EMBL" id="FMSP01000002">
    <property type="protein sequence ID" value="SCV67429.1"/>
    <property type="molecule type" value="Genomic_DNA"/>
</dbReference>
<feature type="compositionally biased region" description="Basic residues" evidence="1">
    <location>
        <begin position="289"/>
        <end position="301"/>
    </location>
</feature>
<gene>
    <name evidence="2" type="ORF">BQ2448_5040</name>
</gene>
<sequence>MSLRHIDAELTGPLGFRRSLTAARVHWLRRRNRRHFTSTRHRIPRPPPLPPSDSLAPADSAFPQKHHDALVPDQGRWSAEDGFATFILSPVTFDFYSPGTSPTSPITSRRHSSSGPSSPILALTTTSRAQGHDVREGEPLATSSSVCLNEDYNGLFLTEASLQALHVLGYTSLSTPSSFSSSSSQCSPKPSQAASPDRFQASTSLPRRGHSSLTQSPEVGMDPIDVFFGISSPAEAKAFRSGLIGLGIELGVKGGWEGVEDLDPLLASSVQEMQAVQKQGRLEPTWAPKKPKAGPKRAIRKAKSVKERLKHLLVASSYEHCD</sequence>